<sequence>METNLERIKKDIEAIGEFTATPGNGTTRFSFTKEDREAREYIKGEMLKAGLEVFEDAAGTVVGELKGEIEGPVVMIGSHFDSVKNGGSFDGPAGVVTALEVARVFKEKNLKPKYPVQFVALIEEEGGRFGGGLFGSRAMAGKVTREDLDRFKDSEGMSVAQAMRDFGFNPDKIKEAERKPQDIKCFLELHIEQGPILETLGKDIGIVEYIVGIKEFEVIIKGRPDHAGTTPMNMRADALDGAVNVISKISGFAKEAAFGTVATVGKLNVLPGAANIVPGEVNFLVDIRSKKSECIEEVEKNIVSELEKVCREMSLQYEVIQKLHVSPVKVSEKLVDLLKNDCKKLGFSQEIMLSGAGHDAMVMSQITDIGLVFVPSRGGRSHCPEEWTDYEALQKGVELCYNLVKEIAF</sequence>
<dbReference type="InterPro" id="IPR036264">
    <property type="entry name" value="Bact_exopeptidase_dim_dom"/>
</dbReference>
<feature type="domain" description="Peptidase M20 dimerisation" evidence="3">
    <location>
        <begin position="212"/>
        <end position="312"/>
    </location>
</feature>
<evidence type="ECO:0000313" key="4">
    <source>
        <dbReference type="EMBL" id="GAA0727313.1"/>
    </source>
</evidence>
<organism evidence="4 5">
    <name type="scientific">Clostridium malenominatum</name>
    <dbReference type="NCBI Taxonomy" id="1539"/>
    <lineage>
        <taxon>Bacteria</taxon>
        <taxon>Bacillati</taxon>
        <taxon>Bacillota</taxon>
        <taxon>Clostridia</taxon>
        <taxon>Eubacteriales</taxon>
        <taxon>Clostridiaceae</taxon>
        <taxon>Clostridium</taxon>
    </lineage>
</organism>
<accession>A0ABP3U915</accession>
<dbReference type="Gene3D" id="3.30.70.360">
    <property type="match status" value="1"/>
</dbReference>
<dbReference type="PANTHER" id="PTHR32494">
    <property type="entry name" value="ALLANTOATE DEIMINASE-RELATED"/>
    <property type="match status" value="1"/>
</dbReference>
<evidence type="ECO:0000313" key="5">
    <source>
        <dbReference type="Proteomes" id="UP001500339"/>
    </source>
</evidence>
<name>A0ABP3U915_9CLOT</name>
<comment type="caution">
    <text evidence="4">The sequence shown here is derived from an EMBL/GenBank/DDBJ whole genome shotgun (WGS) entry which is preliminary data.</text>
</comment>
<dbReference type="InterPro" id="IPR002933">
    <property type="entry name" value="Peptidase_M20"/>
</dbReference>
<protein>
    <submittedName>
        <fullName evidence="4">Zn-dependent hydrolase</fullName>
    </submittedName>
</protein>
<dbReference type="InterPro" id="IPR011650">
    <property type="entry name" value="Peptidase_M20_dimer"/>
</dbReference>
<evidence type="ECO:0000259" key="3">
    <source>
        <dbReference type="Pfam" id="PF07687"/>
    </source>
</evidence>
<evidence type="ECO:0000256" key="1">
    <source>
        <dbReference type="ARBA" id="ARBA00006153"/>
    </source>
</evidence>
<gene>
    <name evidence="4" type="ORF">GCM10008905_24780</name>
</gene>
<dbReference type="NCBIfam" id="NF006771">
    <property type="entry name" value="PRK09290.1-5"/>
    <property type="match status" value="1"/>
</dbReference>
<dbReference type="RefSeq" id="WP_343770134.1">
    <property type="nucleotide sequence ID" value="NZ_BAAACF010000003.1"/>
</dbReference>
<dbReference type="InterPro" id="IPR010158">
    <property type="entry name" value="Amidase_Cbmase"/>
</dbReference>
<dbReference type="GO" id="GO:0016787">
    <property type="term" value="F:hydrolase activity"/>
    <property type="evidence" value="ECO:0007669"/>
    <property type="project" value="UniProtKB-KW"/>
</dbReference>
<dbReference type="Gene3D" id="3.40.630.10">
    <property type="entry name" value="Zn peptidases"/>
    <property type="match status" value="1"/>
</dbReference>
<dbReference type="SUPFAM" id="SSF53187">
    <property type="entry name" value="Zn-dependent exopeptidases"/>
    <property type="match status" value="1"/>
</dbReference>
<keyword evidence="2 4" id="KW-0378">Hydrolase</keyword>
<dbReference type="SUPFAM" id="SSF55031">
    <property type="entry name" value="Bacterial exopeptidase dimerisation domain"/>
    <property type="match status" value="1"/>
</dbReference>
<dbReference type="PIRSF" id="PIRSF001235">
    <property type="entry name" value="Amidase_carbamoylase"/>
    <property type="match status" value="1"/>
</dbReference>
<comment type="similarity">
    <text evidence="1">Belongs to the peptidase M20 family.</text>
</comment>
<dbReference type="CDD" id="cd03884">
    <property type="entry name" value="M20_bAS"/>
    <property type="match status" value="1"/>
</dbReference>
<dbReference type="Proteomes" id="UP001500339">
    <property type="component" value="Unassembled WGS sequence"/>
</dbReference>
<reference evidence="5" key="1">
    <citation type="journal article" date="2019" name="Int. J. Syst. Evol. Microbiol.">
        <title>The Global Catalogue of Microorganisms (GCM) 10K type strain sequencing project: providing services to taxonomists for standard genome sequencing and annotation.</title>
        <authorList>
            <consortium name="The Broad Institute Genomics Platform"/>
            <consortium name="The Broad Institute Genome Sequencing Center for Infectious Disease"/>
            <person name="Wu L."/>
            <person name="Ma J."/>
        </authorList>
    </citation>
    <scope>NUCLEOTIDE SEQUENCE [LARGE SCALE GENOMIC DNA]</scope>
    <source>
        <strain evidence="5">JCM 1405</strain>
    </source>
</reference>
<dbReference type="Pfam" id="PF07687">
    <property type="entry name" value="M20_dimer"/>
    <property type="match status" value="1"/>
</dbReference>
<dbReference type="EMBL" id="BAAACF010000003">
    <property type="protein sequence ID" value="GAA0727313.1"/>
    <property type="molecule type" value="Genomic_DNA"/>
</dbReference>
<evidence type="ECO:0000256" key="2">
    <source>
        <dbReference type="ARBA" id="ARBA00022801"/>
    </source>
</evidence>
<dbReference type="Pfam" id="PF01546">
    <property type="entry name" value="Peptidase_M20"/>
    <property type="match status" value="1"/>
</dbReference>
<keyword evidence="5" id="KW-1185">Reference proteome</keyword>
<dbReference type="NCBIfam" id="TIGR01879">
    <property type="entry name" value="hydantase"/>
    <property type="match status" value="1"/>
</dbReference>
<dbReference type="PANTHER" id="PTHR32494:SF5">
    <property type="entry name" value="ALLANTOATE AMIDOHYDROLASE"/>
    <property type="match status" value="1"/>
</dbReference>
<proteinExistence type="inferred from homology"/>